<dbReference type="RefSeq" id="WP_185674418.1">
    <property type="nucleotide sequence ID" value="NZ_JACHVB010000013.1"/>
</dbReference>
<keyword evidence="5" id="KW-0809">Transit peptide</keyword>
<keyword evidence="6" id="KW-0560">Oxidoreductase</keyword>
<dbReference type="Proteomes" id="UP000546464">
    <property type="component" value="Unassembled WGS sequence"/>
</dbReference>
<dbReference type="InterPro" id="IPR036291">
    <property type="entry name" value="NAD(P)-bd_dom_sf"/>
</dbReference>
<dbReference type="PANTHER" id="PTHR43981">
    <property type="entry name" value="ENOYL-[ACYL-CARRIER-PROTEIN] REDUCTASE, MITOCHONDRIAL"/>
    <property type="match status" value="1"/>
</dbReference>
<dbReference type="AlphaFoldDB" id="A0A842HA88"/>
<gene>
    <name evidence="12" type="ORF">H5P28_03985</name>
</gene>
<dbReference type="SUPFAM" id="SSF51735">
    <property type="entry name" value="NAD(P)-binding Rossmann-fold domains"/>
    <property type="match status" value="1"/>
</dbReference>
<dbReference type="EC" id="1.3.1.104" evidence="9"/>
<evidence type="ECO:0000313" key="12">
    <source>
        <dbReference type="EMBL" id="MBC2593413.1"/>
    </source>
</evidence>
<dbReference type="Pfam" id="PF00107">
    <property type="entry name" value="ADH_zinc_N"/>
    <property type="match status" value="1"/>
</dbReference>
<evidence type="ECO:0000256" key="5">
    <source>
        <dbReference type="ARBA" id="ARBA00022946"/>
    </source>
</evidence>
<evidence type="ECO:0000256" key="6">
    <source>
        <dbReference type="ARBA" id="ARBA00023002"/>
    </source>
</evidence>
<evidence type="ECO:0000256" key="2">
    <source>
        <dbReference type="ARBA" id="ARBA00022516"/>
    </source>
</evidence>
<name>A0A842HA88_9BACT</name>
<dbReference type="SUPFAM" id="SSF50129">
    <property type="entry name" value="GroES-like"/>
    <property type="match status" value="1"/>
</dbReference>
<dbReference type="InterPro" id="IPR051034">
    <property type="entry name" value="Mito_Enoyl-ACP_Reductase"/>
</dbReference>
<dbReference type="EMBL" id="JACHVB010000013">
    <property type="protein sequence ID" value="MBC2593413.1"/>
    <property type="molecule type" value="Genomic_DNA"/>
</dbReference>
<keyword evidence="3" id="KW-0276">Fatty acid metabolism</keyword>
<dbReference type="Pfam" id="PF08240">
    <property type="entry name" value="ADH_N"/>
    <property type="match status" value="1"/>
</dbReference>
<evidence type="ECO:0000256" key="4">
    <source>
        <dbReference type="ARBA" id="ARBA00022857"/>
    </source>
</evidence>
<proteinExistence type="inferred from homology"/>
<dbReference type="InterPro" id="IPR013154">
    <property type="entry name" value="ADH-like_N"/>
</dbReference>
<evidence type="ECO:0000256" key="7">
    <source>
        <dbReference type="ARBA" id="ARBA00023098"/>
    </source>
</evidence>
<keyword evidence="2" id="KW-0444">Lipid biosynthesis</keyword>
<comment type="caution">
    <text evidence="12">The sequence shown here is derived from an EMBL/GenBank/DDBJ whole genome shotgun (WGS) entry which is preliminary data.</text>
</comment>
<keyword evidence="4" id="KW-0521">NADP</keyword>
<comment type="catalytic activity">
    <reaction evidence="10">
        <text>a 2,3-saturated acyl-[ACP] + NADP(+) = a (2E)-enoyl-[ACP] + NADPH + H(+)</text>
        <dbReference type="Rhea" id="RHEA:22564"/>
        <dbReference type="Rhea" id="RHEA-COMP:9925"/>
        <dbReference type="Rhea" id="RHEA-COMP:9926"/>
        <dbReference type="ChEBI" id="CHEBI:15378"/>
        <dbReference type="ChEBI" id="CHEBI:57783"/>
        <dbReference type="ChEBI" id="CHEBI:58349"/>
        <dbReference type="ChEBI" id="CHEBI:78784"/>
        <dbReference type="ChEBI" id="CHEBI:78785"/>
        <dbReference type="EC" id="1.3.1.104"/>
    </reaction>
</comment>
<evidence type="ECO:0000256" key="3">
    <source>
        <dbReference type="ARBA" id="ARBA00022832"/>
    </source>
</evidence>
<evidence type="ECO:0000259" key="11">
    <source>
        <dbReference type="SMART" id="SM00829"/>
    </source>
</evidence>
<dbReference type="Gene3D" id="3.90.180.10">
    <property type="entry name" value="Medium-chain alcohol dehydrogenases, catalytic domain"/>
    <property type="match status" value="1"/>
</dbReference>
<dbReference type="Gene3D" id="3.40.50.720">
    <property type="entry name" value="NAD(P)-binding Rossmann-like Domain"/>
    <property type="match status" value="1"/>
</dbReference>
<evidence type="ECO:0000313" key="13">
    <source>
        <dbReference type="Proteomes" id="UP000546464"/>
    </source>
</evidence>
<comment type="similarity">
    <text evidence="1">Belongs to the zinc-containing alcohol dehydrogenase family. Quinone oxidoreductase subfamily.</text>
</comment>
<keyword evidence="13" id="KW-1185">Reference proteome</keyword>
<evidence type="ECO:0000256" key="10">
    <source>
        <dbReference type="ARBA" id="ARBA00048843"/>
    </source>
</evidence>
<keyword evidence="8" id="KW-0275">Fatty acid biosynthesis</keyword>
<dbReference type="GO" id="GO:0141148">
    <property type="term" value="F:enoyl-[acyl-carrier-protein] reductase (NADPH) activity"/>
    <property type="evidence" value="ECO:0007669"/>
    <property type="project" value="UniProtKB-EC"/>
</dbReference>
<dbReference type="InterPro" id="IPR011032">
    <property type="entry name" value="GroES-like_sf"/>
</dbReference>
<feature type="domain" description="Enoyl reductase (ER)" evidence="11">
    <location>
        <begin position="15"/>
        <end position="328"/>
    </location>
</feature>
<dbReference type="PANTHER" id="PTHR43981:SF2">
    <property type="entry name" value="ENOYL-[ACYL-CARRIER-PROTEIN] REDUCTASE, MITOCHONDRIAL"/>
    <property type="match status" value="1"/>
</dbReference>
<dbReference type="GO" id="GO:0006633">
    <property type="term" value="P:fatty acid biosynthetic process"/>
    <property type="evidence" value="ECO:0007669"/>
    <property type="project" value="UniProtKB-KW"/>
</dbReference>
<dbReference type="SMART" id="SM00829">
    <property type="entry name" value="PKS_ER"/>
    <property type="match status" value="1"/>
</dbReference>
<keyword evidence="7" id="KW-0443">Lipid metabolism</keyword>
<protein>
    <recommendedName>
        <fullName evidence="9">enoyl-[acyl-carrier-protein] reductase</fullName>
        <ecNumber evidence="9">1.3.1.104</ecNumber>
    </recommendedName>
</protein>
<dbReference type="InterPro" id="IPR013149">
    <property type="entry name" value="ADH-like_C"/>
</dbReference>
<dbReference type="InterPro" id="IPR020843">
    <property type="entry name" value="ER"/>
</dbReference>
<dbReference type="CDD" id="cd08290">
    <property type="entry name" value="ETR"/>
    <property type="match status" value="1"/>
</dbReference>
<evidence type="ECO:0000256" key="1">
    <source>
        <dbReference type="ARBA" id="ARBA00010371"/>
    </source>
</evidence>
<accession>A0A842HA88</accession>
<organism evidence="12 13">
    <name type="scientific">Ruficoccus amylovorans</name>
    <dbReference type="NCBI Taxonomy" id="1804625"/>
    <lineage>
        <taxon>Bacteria</taxon>
        <taxon>Pseudomonadati</taxon>
        <taxon>Verrucomicrobiota</taxon>
        <taxon>Opitutia</taxon>
        <taxon>Puniceicoccales</taxon>
        <taxon>Cerasicoccaceae</taxon>
        <taxon>Ruficoccus</taxon>
    </lineage>
</organism>
<sequence length="334" mass="36006">MNTEPQAVRYHERGKPEEVLTLEPMPVGQPGPGEALVALRAAVIHPSDMGMIGGTYGRLPDLPAVAGREGVGEVLAVGAGVSGLEPGQQVKMPEAPGAWMQAVVVPAESLIRIPNNVPVEMAAQAFINPPTALRILRDFIDFKPGEWIIQNAANSAVGISLIQLARHCGLKTINIVRDVATWEPILKEMGADVVVAEDSGFEKNIKELTGGAKPRLGLNSIGGESVIRIIRCLADQGKVVTFGGMVGDKVRFPTRNLIFNDVCLCGFWMDRWVRTHDQAEFEAMQAEIYDLMAEGALKLPIDSRYPFDKALDAVARANAGGRKGKVLILSDWKG</sequence>
<evidence type="ECO:0000256" key="9">
    <source>
        <dbReference type="ARBA" id="ARBA00038963"/>
    </source>
</evidence>
<reference evidence="12 13" key="1">
    <citation type="submission" date="2020-07" db="EMBL/GenBank/DDBJ databases">
        <authorList>
            <person name="Feng X."/>
        </authorList>
    </citation>
    <scope>NUCLEOTIDE SEQUENCE [LARGE SCALE GENOMIC DNA]</scope>
    <source>
        <strain evidence="12 13">JCM31066</strain>
    </source>
</reference>
<evidence type="ECO:0000256" key="8">
    <source>
        <dbReference type="ARBA" id="ARBA00023160"/>
    </source>
</evidence>